<feature type="domain" description="GPI ethanolamine phosphate transferase 1 C-terminal" evidence="2">
    <location>
        <begin position="22"/>
        <end position="434"/>
    </location>
</feature>
<reference evidence="3" key="1">
    <citation type="journal article" date="2021" name="Mol. Ecol. Resour.">
        <title>Apolygus lucorum genome provides insights into omnivorousness and mesophyll feeding.</title>
        <authorList>
            <person name="Liu Y."/>
            <person name="Liu H."/>
            <person name="Wang H."/>
            <person name="Huang T."/>
            <person name="Liu B."/>
            <person name="Yang B."/>
            <person name="Yin L."/>
            <person name="Li B."/>
            <person name="Zhang Y."/>
            <person name="Zhang S."/>
            <person name="Jiang F."/>
            <person name="Zhang X."/>
            <person name="Ren Y."/>
            <person name="Wang B."/>
            <person name="Wang S."/>
            <person name="Lu Y."/>
            <person name="Wu K."/>
            <person name="Fan W."/>
            <person name="Wang G."/>
        </authorList>
    </citation>
    <scope>NUCLEOTIDE SEQUENCE</scope>
    <source>
        <strain evidence="3">12Hb</strain>
    </source>
</reference>
<comment type="pathway">
    <text evidence="1">Glycolipid biosynthesis; glycosylphosphatidylinositol-anchor biosynthesis.</text>
</comment>
<feature type="transmembrane region" description="Helical" evidence="1">
    <location>
        <begin position="357"/>
        <end position="376"/>
    </location>
</feature>
<keyword evidence="1" id="KW-0812">Transmembrane</keyword>
<keyword evidence="1" id="KW-0808">Transferase</keyword>
<keyword evidence="1" id="KW-0256">Endoplasmic reticulum</keyword>
<dbReference type="PANTHER" id="PTHR12250">
    <property type="entry name" value="PHOSPHATIDYLINOSITOL GLYCAN, CLASS N"/>
    <property type="match status" value="1"/>
</dbReference>
<feature type="transmembrane region" description="Helical" evidence="1">
    <location>
        <begin position="296"/>
        <end position="323"/>
    </location>
</feature>
<comment type="caution">
    <text evidence="3">The sequence shown here is derived from an EMBL/GenBank/DDBJ whole genome shotgun (WGS) entry which is preliminary data.</text>
</comment>
<dbReference type="GO" id="GO:0006506">
    <property type="term" value="P:GPI anchor biosynthetic process"/>
    <property type="evidence" value="ECO:0007669"/>
    <property type="project" value="UniProtKB-KW"/>
</dbReference>
<evidence type="ECO:0000256" key="1">
    <source>
        <dbReference type="RuleBase" id="RU367138"/>
    </source>
</evidence>
<feature type="transmembrane region" description="Helical" evidence="1">
    <location>
        <begin position="264"/>
        <end position="284"/>
    </location>
</feature>
<dbReference type="InterPro" id="IPR017852">
    <property type="entry name" value="GPI_EtnP_transferase_1_C"/>
</dbReference>
<dbReference type="PANTHER" id="PTHR12250:SF0">
    <property type="entry name" value="GPI ETHANOLAMINE PHOSPHATE TRANSFERASE 1"/>
    <property type="match status" value="1"/>
</dbReference>
<keyword evidence="1" id="KW-1133">Transmembrane helix</keyword>
<feature type="transmembrane region" description="Helical" evidence="1">
    <location>
        <begin position="141"/>
        <end position="159"/>
    </location>
</feature>
<comment type="subcellular location">
    <subcellularLocation>
        <location evidence="1">Endoplasmic reticulum membrane</location>
        <topology evidence="1">Multi-pass membrane protein</topology>
    </subcellularLocation>
</comment>
<feature type="transmembrane region" description="Helical" evidence="1">
    <location>
        <begin position="215"/>
        <end position="233"/>
    </location>
</feature>
<feature type="transmembrane region" description="Helical" evidence="1">
    <location>
        <begin position="421"/>
        <end position="444"/>
    </location>
</feature>
<dbReference type="Proteomes" id="UP000466442">
    <property type="component" value="Unassembled WGS sequence"/>
</dbReference>
<evidence type="ECO:0000313" key="3">
    <source>
        <dbReference type="EMBL" id="KAF6211387.1"/>
    </source>
</evidence>
<dbReference type="AlphaFoldDB" id="A0A8S9XR25"/>
<dbReference type="EC" id="2.-.-.-" evidence="1"/>
<dbReference type="GO" id="GO:0051377">
    <property type="term" value="F:mannose-ethanolamine phosphotransferase activity"/>
    <property type="evidence" value="ECO:0007669"/>
    <property type="project" value="UniProtKB-UniRule"/>
</dbReference>
<dbReference type="OrthoDB" id="10681040at2759"/>
<comment type="function">
    <text evidence="1">Ethanolamine phosphate transferase involved in glycosylphosphatidylinositol-anchor biosynthesis. Transfers ethanolamine phosphate to the first alpha-1,4-linked mannose of the glycosylphosphatidylinositol precursor of GPI-anchor.</text>
</comment>
<evidence type="ECO:0000259" key="2">
    <source>
        <dbReference type="Pfam" id="PF04987"/>
    </source>
</evidence>
<name>A0A8S9XR25_APOLU</name>
<sequence>MEARDYGEVGTIAKSLVSQCLESIHYYRNFRFLILSNIILFMLIGCMLCCVTLLCPAVAETPNLDEEREWLRIPSLKPTPTIDAIFFITFSILLIIVGVDSFPARYHLYVTATVIPWWLAVRNAKNVFIITNRPRNQRAPITQRTIDFIYILLILLTGSTTANSIPILGIFLVSMVFLCLTALISTSDSKVTLWMFTTMPMVASLGYNYDQDVVHDVNMLASAVWIVVSWAVAMYSSHRIIDYPIIISNTVVAFIIMFGKVNMVYHLAWLVLVSIPLIGSVNLVTRFTQIFMSSGVPFLLLTSSGETVSLIVFVIHTLTWMVAESYDDLKDLAVQTIPGVRRTNARRLSPMDMRMNYFYNLYAMLAGALIYPDKYNDECTLFSPIHDILGRLLQCEFKLAVPVLCLTVIHVHMITRNGGQRYYSLLMSFFYFTYIIFFSFLDVYKSSWDESMESSHELNLVHGPLNVWSAVLASSWIADFLLCPPVISGKSTPAGLPHLGVLQK</sequence>
<dbReference type="InterPro" id="IPR007070">
    <property type="entry name" value="GPI_EtnP_transferase_1"/>
</dbReference>
<comment type="caution">
    <text evidence="1">Lacks conserved residue(s) required for the propagation of feature annotation.</text>
</comment>
<dbReference type="GO" id="GO:0005789">
    <property type="term" value="C:endoplasmic reticulum membrane"/>
    <property type="evidence" value="ECO:0007669"/>
    <property type="project" value="UniProtKB-SubCell"/>
</dbReference>
<proteinExistence type="inferred from homology"/>
<keyword evidence="4" id="KW-1185">Reference proteome</keyword>
<gene>
    <name evidence="3" type="ORF">GE061_011899</name>
</gene>
<keyword evidence="1" id="KW-0337">GPI-anchor biosynthesis</keyword>
<keyword evidence="1" id="KW-0472">Membrane</keyword>
<dbReference type="Pfam" id="PF04987">
    <property type="entry name" value="PigN"/>
    <property type="match status" value="1"/>
</dbReference>
<feature type="transmembrane region" description="Helical" evidence="1">
    <location>
        <begin position="32"/>
        <end position="59"/>
    </location>
</feature>
<protein>
    <recommendedName>
        <fullName evidence="1">GPI ethanolamine phosphate transferase 1</fullName>
        <ecNumber evidence="1">2.-.-.-</ecNumber>
    </recommendedName>
</protein>
<evidence type="ECO:0000313" key="4">
    <source>
        <dbReference type="Proteomes" id="UP000466442"/>
    </source>
</evidence>
<comment type="similarity">
    <text evidence="1">Belongs to the PIGG/PIGN/PIGO family. PIGN subfamily.</text>
</comment>
<dbReference type="EMBL" id="WIXP02000004">
    <property type="protein sequence ID" value="KAF6211387.1"/>
    <property type="molecule type" value="Genomic_DNA"/>
</dbReference>
<organism evidence="3 4">
    <name type="scientific">Apolygus lucorum</name>
    <name type="common">Small green plant bug</name>
    <name type="synonym">Lygocoris lucorum</name>
    <dbReference type="NCBI Taxonomy" id="248454"/>
    <lineage>
        <taxon>Eukaryota</taxon>
        <taxon>Metazoa</taxon>
        <taxon>Ecdysozoa</taxon>
        <taxon>Arthropoda</taxon>
        <taxon>Hexapoda</taxon>
        <taxon>Insecta</taxon>
        <taxon>Pterygota</taxon>
        <taxon>Neoptera</taxon>
        <taxon>Paraneoptera</taxon>
        <taxon>Hemiptera</taxon>
        <taxon>Heteroptera</taxon>
        <taxon>Panheteroptera</taxon>
        <taxon>Cimicomorpha</taxon>
        <taxon>Miridae</taxon>
        <taxon>Mirini</taxon>
        <taxon>Apolygus</taxon>
    </lineage>
</organism>
<accession>A0A8S9XR25</accession>
<feature type="transmembrane region" description="Helical" evidence="1">
    <location>
        <begin position="80"/>
        <end position="98"/>
    </location>
</feature>
<feature type="transmembrane region" description="Helical" evidence="1">
    <location>
        <begin position="240"/>
        <end position="258"/>
    </location>
</feature>